<dbReference type="Proteomes" id="UP000243499">
    <property type="component" value="Chromosome 2"/>
</dbReference>
<dbReference type="EMBL" id="CM008047">
    <property type="protein sequence ID" value="PVH64425.1"/>
    <property type="molecule type" value="Genomic_DNA"/>
</dbReference>
<dbReference type="AlphaFoldDB" id="A0A2T8KQH8"/>
<name>A0A2T8KQH8_9POAL</name>
<organism evidence="2">
    <name type="scientific">Panicum hallii</name>
    <dbReference type="NCBI Taxonomy" id="206008"/>
    <lineage>
        <taxon>Eukaryota</taxon>
        <taxon>Viridiplantae</taxon>
        <taxon>Streptophyta</taxon>
        <taxon>Embryophyta</taxon>
        <taxon>Tracheophyta</taxon>
        <taxon>Spermatophyta</taxon>
        <taxon>Magnoliopsida</taxon>
        <taxon>Liliopsida</taxon>
        <taxon>Poales</taxon>
        <taxon>Poaceae</taxon>
        <taxon>PACMAD clade</taxon>
        <taxon>Panicoideae</taxon>
        <taxon>Panicodae</taxon>
        <taxon>Paniceae</taxon>
        <taxon>Panicinae</taxon>
        <taxon>Panicum</taxon>
        <taxon>Panicum sect. Panicum</taxon>
    </lineage>
</organism>
<evidence type="ECO:0000313" key="2">
    <source>
        <dbReference type="EMBL" id="PVH64425.1"/>
    </source>
</evidence>
<reference evidence="2" key="1">
    <citation type="submission" date="2018-04" db="EMBL/GenBank/DDBJ databases">
        <title>WGS assembly of Panicum hallii.</title>
        <authorList>
            <person name="Lovell J."/>
            <person name="Jenkins J."/>
            <person name="Lowry D."/>
            <person name="Mamidi S."/>
            <person name="Sreedasyam A."/>
            <person name="Weng X."/>
            <person name="Barry K."/>
            <person name="Bonette J."/>
            <person name="Campitelli B."/>
            <person name="Daum C."/>
            <person name="Gordon S."/>
            <person name="Gould B."/>
            <person name="Lipzen A."/>
            <person name="Macqueen A."/>
            <person name="Palacio-Mejia J."/>
            <person name="Plott C."/>
            <person name="Shakirov E."/>
            <person name="Shu S."/>
            <person name="Yoshinaga Y."/>
            <person name="Zane M."/>
            <person name="Rokhsar D."/>
            <person name="Grimwood J."/>
            <person name="Schmutz J."/>
            <person name="Juenger T."/>
        </authorList>
    </citation>
    <scope>NUCLEOTIDE SEQUENCE [LARGE SCALE GENOMIC DNA]</scope>
    <source>
        <strain evidence="2">FIL2</strain>
    </source>
</reference>
<feature type="region of interest" description="Disordered" evidence="1">
    <location>
        <begin position="44"/>
        <end position="123"/>
    </location>
</feature>
<feature type="compositionally biased region" description="Basic residues" evidence="1">
    <location>
        <begin position="85"/>
        <end position="100"/>
    </location>
</feature>
<protein>
    <submittedName>
        <fullName evidence="2">Uncharacterized protein</fullName>
    </submittedName>
</protein>
<sequence length="197" mass="20866">MVAYGSATPQPHAIVEGDSLLVSEPQCFGDHATTLPLRLTVSWSSSVPPPPELGEHDADEASRTAPAMEAVKRSTVSPSLPSTRIRSRTRSSSRPTRRRGAPAPRAPPGTAPRGLDQAGAGGNLIREGLVDGDEAEFRVPRGVGRVEFRVEHGDAEAPHVEEHRELEHRGGGAPRQEGEQHNAAAGGRAPVAGHLWC</sequence>
<feature type="compositionally biased region" description="Basic and acidic residues" evidence="1">
    <location>
        <begin position="153"/>
        <end position="180"/>
    </location>
</feature>
<dbReference type="Gramene" id="PVH64425">
    <property type="protein sequence ID" value="PVH64425"/>
    <property type="gene ID" value="PAHAL_2G265100"/>
</dbReference>
<evidence type="ECO:0000256" key="1">
    <source>
        <dbReference type="SAM" id="MobiDB-lite"/>
    </source>
</evidence>
<feature type="region of interest" description="Disordered" evidence="1">
    <location>
        <begin position="153"/>
        <end position="197"/>
    </location>
</feature>
<gene>
    <name evidence="2" type="ORF">PAHAL_2G265100</name>
</gene>
<accession>A0A2T8KQH8</accession>
<proteinExistence type="predicted"/>
<feature type="compositionally biased region" description="Basic and acidic residues" evidence="1">
    <location>
        <begin position="53"/>
        <end position="62"/>
    </location>
</feature>